<dbReference type="Gene3D" id="2.60.40.1180">
    <property type="entry name" value="Golgi alpha-mannosidase II"/>
    <property type="match status" value="1"/>
</dbReference>
<evidence type="ECO:0000313" key="1">
    <source>
        <dbReference type="EMBL" id="PLX16688.1"/>
    </source>
</evidence>
<evidence type="ECO:0000313" key="2">
    <source>
        <dbReference type="Proteomes" id="UP000234857"/>
    </source>
</evidence>
<reference evidence="1 2" key="1">
    <citation type="submission" date="2017-11" db="EMBL/GenBank/DDBJ databases">
        <title>Genome-resolved metagenomics identifies genetic mobility, metabolic interactions, and unexpected diversity in perchlorate-reducing communities.</title>
        <authorList>
            <person name="Barnum T.P."/>
            <person name="Figueroa I.A."/>
            <person name="Carlstrom C.I."/>
            <person name="Lucas L.N."/>
            <person name="Engelbrektson A.L."/>
            <person name="Coates J.D."/>
        </authorList>
    </citation>
    <scope>NUCLEOTIDE SEQUENCE [LARGE SCALE GENOMIC DNA]</scope>
    <source>
        <strain evidence="1">BM706</strain>
    </source>
</reference>
<dbReference type="PANTHER" id="PTHR43042:SF2">
    <property type="entry name" value="SAM-DEPENDENT METHYLTRANSFERASE"/>
    <property type="match status" value="1"/>
</dbReference>
<sequence length="288" mass="33272">MSNMEDKKNYELIDCGDLRRLERFGDITIDRPAPVAKCEKKLDIPWQNADIRYINDDDNGNWKFETNISDKINLTIDDINMILKFSKNGQIGLFPEQQTNWRWLNIILNKSKRPLKILNTFAYTGALTLFCALNKEIDHQTTHLEGSSSIIGWAKENAQSNTDYENNIRWINDDVLTFMEKEIRRGNDYNGIILDPPAFGRSGKKTWKLERDISKLFQLTGDLLKKDPAFLIFSCHSQELTIDDIQSMFNHLAFINKGKLERIELTIPSEKGNALPSGICVRWKKDAL</sequence>
<dbReference type="PANTHER" id="PTHR43042">
    <property type="entry name" value="SAM-DEPENDENT METHYLTRANSFERASE"/>
    <property type="match status" value="1"/>
</dbReference>
<dbReference type="GO" id="GO:0032259">
    <property type="term" value="P:methylation"/>
    <property type="evidence" value="ECO:0007669"/>
    <property type="project" value="UniProtKB-KW"/>
</dbReference>
<dbReference type="Gene3D" id="3.40.50.150">
    <property type="entry name" value="Vaccinia Virus protein VP39"/>
    <property type="match status" value="1"/>
</dbReference>
<organism evidence="1 2">
    <name type="scientific">Muiribacterium halophilum</name>
    <dbReference type="NCBI Taxonomy" id="2053465"/>
    <lineage>
        <taxon>Bacteria</taxon>
        <taxon>Candidatus Muiribacteriota</taxon>
        <taxon>Candidatus Muiribacteriia</taxon>
        <taxon>Candidatus Muiribacteriales</taxon>
        <taxon>Candidatus Muiribacteriaceae</taxon>
        <taxon>Candidatus Muiribacterium</taxon>
    </lineage>
</organism>
<proteinExistence type="predicted"/>
<protein>
    <submittedName>
        <fullName evidence="1">Uncharacterized protein</fullName>
    </submittedName>
</protein>
<name>A0A2N5ZDE3_MUIH1</name>
<dbReference type="InterPro" id="IPR013780">
    <property type="entry name" value="Glyco_hydro_b"/>
</dbReference>
<dbReference type="GO" id="GO:0008168">
    <property type="term" value="F:methyltransferase activity"/>
    <property type="evidence" value="ECO:0007669"/>
    <property type="project" value="UniProtKB-KW"/>
</dbReference>
<dbReference type="EMBL" id="PKTG01000107">
    <property type="protein sequence ID" value="PLX16688.1"/>
    <property type="molecule type" value="Genomic_DNA"/>
</dbReference>
<dbReference type="InterPro" id="IPR029063">
    <property type="entry name" value="SAM-dependent_MTases_sf"/>
</dbReference>
<gene>
    <name evidence="1" type="ORF">C0601_09430</name>
</gene>
<dbReference type="Proteomes" id="UP000234857">
    <property type="component" value="Unassembled WGS sequence"/>
</dbReference>
<dbReference type="SUPFAM" id="SSF53335">
    <property type="entry name" value="S-adenosyl-L-methionine-dependent methyltransferases"/>
    <property type="match status" value="1"/>
</dbReference>
<accession>A0A2N5ZDE3</accession>
<comment type="caution">
    <text evidence="1">The sequence shown here is derived from an EMBL/GenBank/DDBJ whole genome shotgun (WGS) entry which is preliminary data.</text>
</comment>
<dbReference type="AlphaFoldDB" id="A0A2N5ZDE3"/>